<keyword evidence="7" id="KW-0472">Membrane</keyword>
<dbReference type="Pfam" id="PF00069">
    <property type="entry name" value="Pkinase"/>
    <property type="match status" value="1"/>
</dbReference>
<dbReference type="PROSITE" id="PS00107">
    <property type="entry name" value="PROTEIN_KINASE_ATP"/>
    <property type="match status" value="1"/>
</dbReference>
<proteinExistence type="predicted"/>
<evidence type="ECO:0000256" key="4">
    <source>
        <dbReference type="ARBA" id="ARBA00022840"/>
    </source>
</evidence>
<keyword evidence="7" id="KW-1133">Transmembrane helix</keyword>
<feature type="binding site" evidence="5">
    <location>
        <position position="43"/>
    </location>
    <ligand>
        <name>ATP</name>
        <dbReference type="ChEBI" id="CHEBI:30616"/>
    </ligand>
</feature>
<feature type="region of interest" description="Disordered" evidence="6">
    <location>
        <begin position="388"/>
        <end position="436"/>
    </location>
</feature>
<dbReference type="EMBL" id="QQAZ01000001">
    <property type="protein sequence ID" value="RDI55433.1"/>
    <property type="molecule type" value="Genomic_DNA"/>
</dbReference>
<feature type="region of interest" description="Disordered" evidence="6">
    <location>
        <begin position="299"/>
        <end position="356"/>
    </location>
</feature>
<sequence length="549" mass="56698">MRPLGSDDPTTIGPYRILGILGSGGMGRVYLGRTAGGRTVAVKVVRPDLAGNPEFRTRFRREVTAARRVAGPYTVPVLDADVDSYRPWLATGFVSGLSLTDAVDGYGPLPEASLLTLATGLAHALTDIHATGLIHRDLKPSNVLLAVDGPRVIDFGIARAVEDTALTTTGQLIGSPGYMCPEQITGDAPVGPPGDVFALGGILVFAATGNAPFGNGDSIPMLWRVVQQEPRLDGVPDSLRPLIAACLAKTPESRPTPAQLVQQLAPFGHPDTRGWLPGPILEDISRRAIALLDLEATALPTDATPPPQPETGHAAATRPPTTVTSSPSYNPAGQAHPPPHPGTTILRDAPVQPMPPHRTKRATLIVAAIATMLVAATIGGIVAYNTASGRGGDSAAADPSSGAETSRTKTSGAKPSRSESSGAGATSGAASSATMPRDYVGTWKGTATDGIATFDIVVTLKAGKVGEEVGSATNTGNTSHMTCKRAETLTAVDSSGITLRARLTRGDTTPGIGCDDDGKTSTLKRHDDGTATYSMNGRFGDISGTVRRQ</sequence>
<reference evidence="9 10" key="1">
    <citation type="submission" date="2018-07" db="EMBL/GenBank/DDBJ databases">
        <title>Genomic Encyclopedia of Type Strains, Phase IV (KMG-IV): sequencing the most valuable type-strain genomes for metagenomic binning, comparative biology and taxonomic classification.</title>
        <authorList>
            <person name="Goeker M."/>
        </authorList>
    </citation>
    <scope>NUCLEOTIDE SEQUENCE [LARGE SCALE GENOMIC DNA]</scope>
    <source>
        <strain evidence="9 10">DSM 44952</strain>
    </source>
</reference>
<dbReference type="RefSeq" id="WP_068022997.1">
    <property type="nucleotide sequence ID" value="NZ_QQAZ01000001.1"/>
</dbReference>
<dbReference type="GO" id="GO:0004674">
    <property type="term" value="F:protein serine/threonine kinase activity"/>
    <property type="evidence" value="ECO:0007669"/>
    <property type="project" value="UniProtKB-KW"/>
</dbReference>
<dbReference type="PROSITE" id="PS50011">
    <property type="entry name" value="PROTEIN_KINASE_DOM"/>
    <property type="match status" value="1"/>
</dbReference>
<evidence type="ECO:0000256" key="7">
    <source>
        <dbReference type="SAM" id="Phobius"/>
    </source>
</evidence>
<gene>
    <name evidence="9" type="ORF">DFR68_101266</name>
</gene>
<evidence type="ECO:0000313" key="10">
    <source>
        <dbReference type="Proteomes" id="UP000255355"/>
    </source>
</evidence>
<dbReference type="AlphaFoldDB" id="A0A370HDW7"/>
<dbReference type="InterPro" id="IPR000719">
    <property type="entry name" value="Prot_kinase_dom"/>
</dbReference>
<dbReference type="PANTHER" id="PTHR43289:SF34">
    <property type="entry name" value="SERINE_THREONINE-PROTEIN KINASE YBDM-RELATED"/>
    <property type="match status" value="1"/>
</dbReference>
<comment type="caution">
    <text evidence="9">The sequence shown here is derived from an EMBL/GenBank/DDBJ whole genome shotgun (WGS) entry which is preliminary data.</text>
</comment>
<keyword evidence="9" id="KW-0723">Serine/threonine-protein kinase</keyword>
<evidence type="ECO:0000256" key="3">
    <source>
        <dbReference type="ARBA" id="ARBA00022777"/>
    </source>
</evidence>
<feature type="transmembrane region" description="Helical" evidence="7">
    <location>
        <begin position="362"/>
        <end position="384"/>
    </location>
</feature>
<dbReference type="SUPFAM" id="SSF56112">
    <property type="entry name" value="Protein kinase-like (PK-like)"/>
    <property type="match status" value="1"/>
</dbReference>
<feature type="compositionally biased region" description="Low complexity" evidence="6">
    <location>
        <begin position="420"/>
        <end position="434"/>
    </location>
</feature>
<dbReference type="GO" id="GO:0005524">
    <property type="term" value="F:ATP binding"/>
    <property type="evidence" value="ECO:0007669"/>
    <property type="project" value="UniProtKB-UniRule"/>
</dbReference>
<dbReference type="STRING" id="1210089.GCA_001613165_04554"/>
<evidence type="ECO:0000259" key="8">
    <source>
        <dbReference type="PROSITE" id="PS50011"/>
    </source>
</evidence>
<keyword evidence="10" id="KW-1185">Reference proteome</keyword>
<feature type="compositionally biased region" description="Basic and acidic residues" evidence="6">
    <location>
        <begin position="516"/>
        <end position="529"/>
    </location>
</feature>
<evidence type="ECO:0000256" key="5">
    <source>
        <dbReference type="PROSITE-ProRule" id="PRU10141"/>
    </source>
</evidence>
<name>A0A370HDW7_9NOCA</name>
<accession>A0A370HDW7</accession>
<protein>
    <submittedName>
        <fullName evidence="9">Serine/threonine protein kinase</fullName>
    </submittedName>
</protein>
<dbReference type="InterPro" id="IPR017441">
    <property type="entry name" value="Protein_kinase_ATP_BS"/>
</dbReference>
<organism evidence="9 10">
    <name type="scientific">Nocardia mexicana</name>
    <dbReference type="NCBI Taxonomy" id="279262"/>
    <lineage>
        <taxon>Bacteria</taxon>
        <taxon>Bacillati</taxon>
        <taxon>Actinomycetota</taxon>
        <taxon>Actinomycetes</taxon>
        <taxon>Mycobacteriales</taxon>
        <taxon>Nocardiaceae</taxon>
        <taxon>Nocardia</taxon>
    </lineage>
</organism>
<dbReference type="InterPro" id="IPR008271">
    <property type="entry name" value="Ser/Thr_kinase_AS"/>
</dbReference>
<evidence type="ECO:0000256" key="6">
    <source>
        <dbReference type="SAM" id="MobiDB-lite"/>
    </source>
</evidence>
<dbReference type="OrthoDB" id="9762169at2"/>
<dbReference type="PANTHER" id="PTHR43289">
    <property type="entry name" value="MITOGEN-ACTIVATED PROTEIN KINASE KINASE KINASE 20-RELATED"/>
    <property type="match status" value="1"/>
</dbReference>
<dbReference type="PROSITE" id="PS00108">
    <property type="entry name" value="PROTEIN_KINASE_ST"/>
    <property type="match status" value="1"/>
</dbReference>
<evidence type="ECO:0000313" key="9">
    <source>
        <dbReference type="EMBL" id="RDI55433.1"/>
    </source>
</evidence>
<feature type="compositionally biased region" description="Polar residues" evidence="6">
    <location>
        <begin position="404"/>
        <end position="413"/>
    </location>
</feature>
<dbReference type="Gene3D" id="1.10.510.10">
    <property type="entry name" value="Transferase(Phosphotransferase) domain 1"/>
    <property type="match status" value="1"/>
</dbReference>
<keyword evidence="2 5" id="KW-0547">Nucleotide-binding</keyword>
<feature type="compositionally biased region" description="Low complexity" evidence="6">
    <location>
        <begin position="393"/>
        <end position="403"/>
    </location>
</feature>
<feature type="region of interest" description="Disordered" evidence="6">
    <location>
        <begin position="510"/>
        <end position="549"/>
    </location>
</feature>
<dbReference type="Proteomes" id="UP000255355">
    <property type="component" value="Unassembled WGS sequence"/>
</dbReference>
<dbReference type="CDD" id="cd14014">
    <property type="entry name" value="STKc_PknB_like"/>
    <property type="match status" value="1"/>
</dbReference>
<keyword evidence="1" id="KW-0808">Transferase</keyword>
<evidence type="ECO:0000256" key="2">
    <source>
        <dbReference type="ARBA" id="ARBA00022741"/>
    </source>
</evidence>
<evidence type="ECO:0000256" key="1">
    <source>
        <dbReference type="ARBA" id="ARBA00022679"/>
    </source>
</evidence>
<dbReference type="InterPro" id="IPR011009">
    <property type="entry name" value="Kinase-like_dom_sf"/>
</dbReference>
<dbReference type="SMART" id="SM00220">
    <property type="entry name" value="S_TKc"/>
    <property type="match status" value="1"/>
</dbReference>
<keyword evidence="3 9" id="KW-0418">Kinase</keyword>
<keyword evidence="4 5" id="KW-0067">ATP-binding</keyword>
<keyword evidence="7" id="KW-0812">Transmembrane</keyword>
<feature type="domain" description="Protein kinase" evidence="8">
    <location>
        <begin position="15"/>
        <end position="272"/>
    </location>
</feature>
<feature type="compositionally biased region" description="Low complexity" evidence="6">
    <location>
        <begin position="310"/>
        <end position="335"/>
    </location>
</feature>
<dbReference type="Gene3D" id="3.30.200.20">
    <property type="entry name" value="Phosphorylase Kinase, domain 1"/>
    <property type="match status" value="1"/>
</dbReference>